<dbReference type="EMBL" id="JABFRW010000026">
    <property type="protein sequence ID" value="NOT33054.1"/>
    <property type="molecule type" value="Genomic_DNA"/>
</dbReference>
<evidence type="ECO:0000313" key="3">
    <source>
        <dbReference type="EMBL" id="NOT33054.1"/>
    </source>
</evidence>
<reference evidence="3 4" key="1">
    <citation type="submission" date="2020-04" db="EMBL/GenBank/DDBJ databases">
        <title>Metagenomic profiling of ammonia- and methane-oxidizing microorganisms in a Dutch drinking water treatment plant.</title>
        <authorList>
            <person name="Poghosyan L."/>
            <person name="Leucker S."/>
        </authorList>
    </citation>
    <scope>NUCLEOTIDE SEQUENCE [LARGE SCALE GENOMIC DNA]</scope>
    <source>
        <strain evidence="3">S-RSF-IL-03</strain>
    </source>
</reference>
<feature type="domain" description="Beta-lactamase-related" evidence="2">
    <location>
        <begin position="92"/>
        <end position="397"/>
    </location>
</feature>
<dbReference type="Proteomes" id="UP000580839">
    <property type="component" value="Unassembled WGS sequence"/>
</dbReference>
<accession>A0A849SKG4</accession>
<dbReference type="PANTHER" id="PTHR46825:SF9">
    <property type="entry name" value="BETA-LACTAMASE-RELATED DOMAIN-CONTAINING PROTEIN"/>
    <property type="match status" value="1"/>
</dbReference>
<dbReference type="InterPro" id="IPR001466">
    <property type="entry name" value="Beta-lactam-related"/>
</dbReference>
<dbReference type="AlphaFoldDB" id="A0A849SKG4"/>
<protein>
    <submittedName>
        <fullName evidence="3">Beta-lactamase family protein</fullName>
    </submittedName>
</protein>
<organism evidence="3 4">
    <name type="scientific">Eiseniibacteriota bacterium</name>
    <dbReference type="NCBI Taxonomy" id="2212470"/>
    <lineage>
        <taxon>Bacteria</taxon>
        <taxon>Candidatus Eiseniibacteriota</taxon>
    </lineage>
</organism>
<feature type="signal peptide" evidence="1">
    <location>
        <begin position="1"/>
        <end position="28"/>
    </location>
</feature>
<dbReference type="Gene3D" id="3.40.710.10">
    <property type="entry name" value="DD-peptidase/beta-lactamase superfamily"/>
    <property type="match status" value="1"/>
</dbReference>
<feature type="chain" id="PRO_5032972830" evidence="1">
    <location>
        <begin position="29"/>
        <end position="414"/>
    </location>
</feature>
<proteinExistence type="predicted"/>
<dbReference type="Pfam" id="PF00144">
    <property type="entry name" value="Beta-lactamase"/>
    <property type="match status" value="1"/>
</dbReference>
<dbReference type="PANTHER" id="PTHR46825">
    <property type="entry name" value="D-ALANYL-D-ALANINE-CARBOXYPEPTIDASE/ENDOPEPTIDASE AMPH"/>
    <property type="match status" value="1"/>
</dbReference>
<evidence type="ECO:0000256" key="1">
    <source>
        <dbReference type="SAM" id="SignalP"/>
    </source>
</evidence>
<comment type="caution">
    <text evidence="3">The sequence shown here is derived from an EMBL/GenBank/DDBJ whole genome shotgun (WGS) entry which is preliminary data.</text>
</comment>
<dbReference type="SUPFAM" id="SSF56601">
    <property type="entry name" value="beta-lactamase/transpeptidase-like"/>
    <property type="match status" value="1"/>
</dbReference>
<keyword evidence="1" id="KW-0732">Signal</keyword>
<dbReference type="InterPro" id="IPR012338">
    <property type="entry name" value="Beta-lactam/transpept-like"/>
</dbReference>
<sequence length="414" mass="45149">MRRPANALQMFACLALFCVAALAPYRFAASALAAPTAPRLECSAAVPYRGGRMHAPPDSGVWSRAARSIDDTLGATPARHLNAELDTLLTLTRSPGITAAVGIPGRGHWSAHRGLARSKPRRELTEDSQFYWASAGKSFTAVIVLQLVQEGRLSLADSIARWFPDFPNARVITIDHLLTHTGGVNSQRQPTEWHRHLGYRSPEAFIASAAMGGSEFCPGENWNYSNAGYVMLARIVEQLERRPFHEVVTARIVEPLGLRATHALAPREKWPQLVTGHQGGRPETRFDRTTPFGAGNIAATAGDLVIFWHAVLSGRLLRGPTVRAAFDRLYPMFSDPMFYGRGVMLFEVADGARHSTWLGHAGGAHGARAVVAYDVERDLYVAVALNDEGSAVAAAYRLLKAANEIRDLRGDARD</sequence>
<evidence type="ECO:0000313" key="4">
    <source>
        <dbReference type="Proteomes" id="UP000580839"/>
    </source>
</evidence>
<evidence type="ECO:0000259" key="2">
    <source>
        <dbReference type="Pfam" id="PF00144"/>
    </source>
</evidence>
<dbReference type="InterPro" id="IPR050491">
    <property type="entry name" value="AmpC-like"/>
</dbReference>
<name>A0A849SKG4_UNCEI</name>
<gene>
    <name evidence="3" type="ORF">HOP12_02675</name>
</gene>